<feature type="transmembrane region" description="Helical" evidence="1">
    <location>
        <begin position="89"/>
        <end position="107"/>
    </location>
</feature>
<dbReference type="Proteomes" id="UP000014158">
    <property type="component" value="Unassembled WGS sequence"/>
</dbReference>
<evidence type="ECO:0000313" key="5">
    <source>
        <dbReference type="Proteomes" id="UP000014158"/>
    </source>
</evidence>
<gene>
    <name evidence="3" type="ORF">I590_03995</name>
    <name evidence="2" type="ORF">UAK_01560</name>
</gene>
<reference evidence="2 4" key="1">
    <citation type="submission" date="2013-02" db="EMBL/GenBank/DDBJ databases">
        <title>The Genome Sequence of Enterococcus raffinosus ATCC_49464.</title>
        <authorList>
            <consortium name="The Broad Institute Genome Sequencing Platform"/>
            <consortium name="The Broad Institute Genome Sequencing Center for Infectious Disease"/>
            <person name="Earl A.M."/>
            <person name="Gilmore M.S."/>
            <person name="Lebreton F."/>
            <person name="Walker B."/>
            <person name="Young S.K."/>
            <person name="Zeng Q."/>
            <person name="Gargeya S."/>
            <person name="Fitzgerald M."/>
            <person name="Haas B."/>
            <person name="Abouelleil A."/>
            <person name="Alvarado L."/>
            <person name="Arachchi H.M."/>
            <person name="Berlin A.M."/>
            <person name="Chapman S.B."/>
            <person name="Dewar J."/>
            <person name="Goldberg J."/>
            <person name="Griggs A."/>
            <person name="Gujja S."/>
            <person name="Hansen M."/>
            <person name="Howarth C."/>
            <person name="Imamovic A."/>
            <person name="Larimer J."/>
            <person name="McCowan C."/>
            <person name="Murphy C."/>
            <person name="Neiman D."/>
            <person name="Pearson M."/>
            <person name="Priest M."/>
            <person name="Roberts A."/>
            <person name="Saif S."/>
            <person name="Shea T."/>
            <person name="Sisk P."/>
            <person name="Sykes S."/>
            <person name="Wortman J."/>
            <person name="Nusbaum C."/>
            <person name="Birren B."/>
        </authorList>
    </citation>
    <scope>NUCLEOTIDE SEQUENCE [LARGE SCALE GENOMIC DNA]</scope>
    <source>
        <strain evidence="2 4">ATCC 49464</strain>
    </source>
</reference>
<keyword evidence="5" id="KW-1185">Reference proteome</keyword>
<reference evidence="3 5" key="2">
    <citation type="submission" date="2013-03" db="EMBL/GenBank/DDBJ databases">
        <title>The Genome Sequence of Enterococcus raffinosus ATCC_49464 (PacBio/Illumina hybrid assembly).</title>
        <authorList>
            <consortium name="The Broad Institute Genomics Platform"/>
            <consortium name="The Broad Institute Genome Sequencing Center for Infectious Disease"/>
            <person name="Earl A."/>
            <person name="Russ C."/>
            <person name="Gilmore M."/>
            <person name="Surin D."/>
            <person name="Walker B."/>
            <person name="Young S."/>
            <person name="Zeng Q."/>
            <person name="Gargeya S."/>
            <person name="Fitzgerald M."/>
            <person name="Haas B."/>
            <person name="Abouelleil A."/>
            <person name="Allen A.W."/>
            <person name="Alvarado L."/>
            <person name="Arachchi H.M."/>
            <person name="Berlin A.M."/>
            <person name="Chapman S.B."/>
            <person name="Gainer-Dewar J."/>
            <person name="Goldberg J."/>
            <person name="Griggs A."/>
            <person name="Gujja S."/>
            <person name="Hansen M."/>
            <person name="Howarth C."/>
            <person name="Imamovic A."/>
            <person name="Ireland A."/>
            <person name="Larimer J."/>
            <person name="McCowan C."/>
            <person name="Murphy C."/>
            <person name="Pearson M."/>
            <person name="Poon T.W."/>
            <person name="Priest M."/>
            <person name="Roberts A."/>
            <person name="Saif S."/>
            <person name="Shea T."/>
            <person name="Sisk P."/>
            <person name="Sykes S."/>
            <person name="Wortman J."/>
            <person name="Nusbaum C."/>
            <person name="Birren B."/>
        </authorList>
    </citation>
    <scope>NUCLEOTIDE SEQUENCE [LARGE SCALE GENOMIC DNA]</scope>
    <source>
        <strain evidence="3 5">ATCC 49464</strain>
    </source>
</reference>
<dbReference type="eggNOG" id="ENOG50305PF">
    <property type="taxonomic scope" value="Bacteria"/>
</dbReference>
<evidence type="ECO:0000313" key="2">
    <source>
        <dbReference type="EMBL" id="EOH80403.1"/>
    </source>
</evidence>
<keyword evidence="1" id="KW-1133">Transmembrane helix</keyword>
<keyword evidence="1" id="KW-0472">Membrane</keyword>
<feature type="transmembrane region" description="Helical" evidence="1">
    <location>
        <begin position="119"/>
        <end position="136"/>
    </location>
</feature>
<comment type="caution">
    <text evidence="2">The sequence shown here is derived from an EMBL/GenBank/DDBJ whole genome shotgun (WGS) entry which is preliminary data.</text>
</comment>
<evidence type="ECO:0000313" key="4">
    <source>
        <dbReference type="Proteomes" id="UP000013877"/>
    </source>
</evidence>
<keyword evidence="1" id="KW-0812">Transmembrane</keyword>
<accession>R2PB82</accession>
<dbReference type="HOGENOM" id="CLU_1330242_0_0_9"/>
<evidence type="ECO:0000313" key="3">
    <source>
        <dbReference type="EMBL" id="EOT71167.1"/>
    </source>
</evidence>
<organism evidence="2 4">
    <name type="scientific">Enterococcus raffinosus ATCC 49464</name>
    <dbReference type="NCBI Taxonomy" id="1158602"/>
    <lineage>
        <taxon>Bacteria</taxon>
        <taxon>Bacillati</taxon>
        <taxon>Bacillota</taxon>
        <taxon>Bacilli</taxon>
        <taxon>Lactobacillales</taxon>
        <taxon>Enterococcaceae</taxon>
        <taxon>Enterococcus</taxon>
    </lineage>
</organism>
<dbReference type="Proteomes" id="UP000013877">
    <property type="component" value="Unassembled WGS sequence"/>
</dbReference>
<dbReference type="AlphaFoldDB" id="R2PB82"/>
<sequence length="215" mass="25620">MRIPYLRRDLMNLQNIHDLRIEEGVQMIRKRKIAKYYMKVQGFAKKEAYETAQKTQPEFAEARNLYLALYYEAKPVFADRSKKEKALRVYQVFSIIALICFVIWLFNNGYVNGSSVTDNFLLIALIINFAVTSYFDEKVTERIHERKTRELFRHDPEALYKLAQVEEIKRNIFRAEHRGIKLVEEHKEENEKQSENQSKIISIDKLKALRNKIKK</sequence>
<proteinExistence type="predicted"/>
<name>R2PB82_9ENTE</name>
<dbReference type="PATRIC" id="fig|1158602.3.peg.1572"/>
<protein>
    <submittedName>
        <fullName evidence="2">Uncharacterized protein</fullName>
    </submittedName>
</protein>
<dbReference type="EMBL" id="AJAL01000004">
    <property type="protein sequence ID" value="EOH80403.1"/>
    <property type="molecule type" value="Genomic_DNA"/>
</dbReference>
<dbReference type="EMBL" id="ASWF01000006">
    <property type="protein sequence ID" value="EOT71167.1"/>
    <property type="molecule type" value="Genomic_DNA"/>
</dbReference>
<evidence type="ECO:0000256" key="1">
    <source>
        <dbReference type="SAM" id="Phobius"/>
    </source>
</evidence>